<dbReference type="SUPFAM" id="SSF142984">
    <property type="entry name" value="Nqo1 middle domain-like"/>
    <property type="match status" value="1"/>
</dbReference>
<evidence type="ECO:0000259" key="11">
    <source>
        <dbReference type="Pfam" id="PF10589"/>
    </source>
</evidence>
<evidence type="ECO:0000256" key="4">
    <source>
        <dbReference type="ARBA" id="ARBA00022485"/>
    </source>
</evidence>
<keyword evidence="5" id="KW-0285">Flavoprotein</keyword>
<feature type="domain" description="NADH-ubiquinone oxidoreductase 51kDa subunit FMN-binding" evidence="10">
    <location>
        <begin position="41"/>
        <end position="199"/>
    </location>
</feature>
<sequence length="412" mass="41595">MTRLLAAATGPDLDAHLRVHGPGPLRGAVRPGQLGPLVEEVAAAGLRGRGGGWFPTSRKMAAVADAVAGAVRSRAPVVVVNAMEGEPLSGKDAHLLDVAPHLVLDGAVLAAEAIGARRVVAAVTGGTLHLRAAERRARGVDPVEVEVRAGPERYLSGQESALVRWINGGPALPSGAVPYEKGVGGRPTLVANAETFAHLALIARRGARWFRSAGSASAPGTALVTVGGDVPSPGVLEVAVGTPVGEVLHAAGVQAPGEGAVLLGGFGGAFLSAGDAAGIPLHPDVLRDAGAALGPGIVSLLAAERCGLAETARIARWMARQGAQQCGPCMFGLPAVASDLEGLAYDGDARALERLHRRLGLLPGRGGCAHPDGTARLIASALAAFRTDVAAHLSGHCLAAVRSMTALQPQNH</sequence>
<dbReference type="InterPro" id="IPR037225">
    <property type="entry name" value="Nuo51_FMN-bd_sf"/>
</dbReference>
<dbReference type="Gene3D" id="3.40.50.11540">
    <property type="entry name" value="NADH-ubiquinone oxidoreductase 51kDa subunit"/>
    <property type="match status" value="1"/>
</dbReference>
<dbReference type="RefSeq" id="WP_131760807.1">
    <property type="nucleotide sequence ID" value="NZ_CAACUY010000131.1"/>
</dbReference>
<dbReference type="PANTHER" id="PTHR11780">
    <property type="entry name" value="NADH-UBIQUINONE OXIDOREDUCTASE FLAVOPROTEIN 1 NDUFV1"/>
    <property type="match status" value="1"/>
</dbReference>
<keyword evidence="9" id="KW-0411">Iron-sulfur</keyword>
<dbReference type="Proteomes" id="UP001597063">
    <property type="component" value="Unassembled WGS sequence"/>
</dbReference>
<proteinExistence type="inferred from homology"/>
<comment type="cofactor">
    <cofactor evidence="1">
        <name>FMN</name>
        <dbReference type="ChEBI" id="CHEBI:58210"/>
    </cofactor>
</comment>
<accession>A0ABW2XXJ0</accession>
<name>A0ABW2XXJ0_9ACTN</name>
<keyword evidence="13" id="KW-1185">Reference proteome</keyword>
<comment type="caution">
    <text evidence="12">The sequence shown here is derived from an EMBL/GenBank/DDBJ whole genome shotgun (WGS) entry which is preliminary data.</text>
</comment>
<evidence type="ECO:0000256" key="5">
    <source>
        <dbReference type="ARBA" id="ARBA00022630"/>
    </source>
</evidence>
<evidence type="ECO:0000256" key="2">
    <source>
        <dbReference type="ARBA" id="ARBA00001966"/>
    </source>
</evidence>
<dbReference type="PANTHER" id="PTHR11780:SF10">
    <property type="entry name" value="NADH DEHYDROGENASE [UBIQUINONE] FLAVOPROTEIN 1, MITOCHONDRIAL"/>
    <property type="match status" value="1"/>
</dbReference>
<dbReference type="Pfam" id="PF01512">
    <property type="entry name" value="Complex1_51K"/>
    <property type="match status" value="1"/>
</dbReference>
<evidence type="ECO:0000256" key="7">
    <source>
        <dbReference type="ARBA" id="ARBA00022723"/>
    </source>
</evidence>
<keyword evidence="6" id="KW-0288">FMN</keyword>
<dbReference type="Gene3D" id="1.20.1440.230">
    <property type="entry name" value="NADH-ubiquinone oxidoreductase 51kDa subunit, iron-sulphur binding domain"/>
    <property type="match status" value="1"/>
</dbReference>
<organism evidence="12 13">
    <name type="scientific">Actinomadura fibrosa</name>
    <dbReference type="NCBI Taxonomy" id="111802"/>
    <lineage>
        <taxon>Bacteria</taxon>
        <taxon>Bacillati</taxon>
        <taxon>Actinomycetota</taxon>
        <taxon>Actinomycetes</taxon>
        <taxon>Streptosporangiales</taxon>
        <taxon>Thermomonosporaceae</taxon>
        <taxon>Actinomadura</taxon>
    </lineage>
</organism>
<dbReference type="InterPro" id="IPR011538">
    <property type="entry name" value="Nuo51_FMN-bd"/>
</dbReference>
<keyword evidence="4" id="KW-0004">4Fe-4S</keyword>
<evidence type="ECO:0000256" key="1">
    <source>
        <dbReference type="ARBA" id="ARBA00001917"/>
    </source>
</evidence>
<dbReference type="InterPro" id="IPR019575">
    <property type="entry name" value="Nuop51_4Fe4S-bd"/>
</dbReference>
<evidence type="ECO:0000256" key="6">
    <source>
        <dbReference type="ARBA" id="ARBA00022643"/>
    </source>
</evidence>
<dbReference type="InterPro" id="IPR050837">
    <property type="entry name" value="ComplexI_51kDa_subunit"/>
</dbReference>
<dbReference type="SUPFAM" id="SSF142019">
    <property type="entry name" value="Nqo1 FMN-binding domain-like"/>
    <property type="match status" value="1"/>
</dbReference>
<gene>
    <name evidence="12" type="ORF">ACFQZM_37245</name>
</gene>
<evidence type="ECO:0000256" key="8">
    <source>
        <dbReference type="ARBA" id="ARBA00023004"/>
    </source>
</evidence>
<dbReference type="Pfam" id="PF10589">
    <property type="entry name" value="NADH_4Fe-4S"/>
    <property type="match status" value="1"/>
</dbReference>
<protein>
    <submittedName>
        <fullName evidence="12">NADH-ubiquinone oxidoreductase-F iron-sulfur binding region domain-containing protein</fullName>
    </submittedName>
</protein>
<evidence type="ECO:0000259" key="10">
    <source>
        <dbReference type="Pfam" id="PF01512"/>
    </source>
</evidence>
<dbReference type="InterPro" id="IPR037207">
    <property type="entry name" value="Nuop51_4Fe4S-bd_sf"/>
</dbReference>
<evidence type="ECO:0000256" key="9">
    <source>
        <dbReference type="ARBA" id="ARBA00023014"/>
    </source>
</evidence>
<comment type="cofactor">
    <cofactor evidence="2">
        <name>[4Fe-4S] cluster</name>
        <dbReference type="ChEBI" id="CHEBI:49883"/>
    </cofactor>
</comment>
<comment type="similarity">
    <text evidence="3">Belongs to the complex I 51 kDa subunit family.</text>
</comment>
<dbReference type="SUPFAM" id="SSF140490">
    <property type="entry name" value="Nqo1C-terminal domain-like"/>
    <property type="match status" value="1"/>
</dbReference>
<evidence type="ECO:0000313" key="13">
    <source>
        <dbReference type="Proteomes" id="UP001597063"/>
    </source>
</evidence>
<dbReference type="Gene3D" id="3.10.20.600">
    <property type="match status" value="1"/>
</dbReference>
<evidence type="ECO:0000256" key="3">
    <source>
        <dbReference type="ARBA" id="ARBA00007523"/>
    </source>
</evidence>
<keyword evidence="8" id="KW-0408">Iron</keyword>
<feature type="domain" description="NADH-ubiquinone oxidoreductase 51kDa subunit iron-sulphur binding" evidence="11">
    <location>
        <begin position="311"/>
        <end position="392"/>
    </location>
</feature>
<dbReference type="EMBL" id="JBHTGP010000018">
    <property type="protein sequence ID" value="MFD0690184.1"/>
    <property type="molecule type" value="Genomic_DNA"/>
</dbReference>
<keyword evidence="7" id="KW-0479">Metal-binding</keyword>
<reference evidence="13" key="1">
    <citation type="journal article" date="2019" name="Int. J. Syst. Evol. Microbiol.">
        <title>The Global Catalogue of Microorganisms (GCM) 10K type strain sequencing project: providing services to taxonomists for standard genome sequencing and annotation.</title>
        <authorList>
            <consortium name="The Broad Institute Genomics Platform"/>
            <consortium name="The Broad Institute Genome Sequencing Center for Infectious Disease"/>
            <person name="Wu L."/>
            <person name="Ma J."/>
        </authorList>
    </citation>
    <scope>NUCLEOTIDE SEQUENCE [LARGE SCALE GENOMIC DNA]</scope>
    <source>
        <strain evidence="13">JCM 9371</strain>
    </source>
</reference>
<evidence type="ECO:0000313" key="12">
    <source>
        <dbReference type="EMBL" id="MFD0690184.1"/>
    </source>
</evidence>